<dbReference type="Proteomes" id="UP000290637">
    <property type="component" value="Chromosome"/>
</dbReference>
<dbReference type="InterPro" id="IPR011051">
    <property type="entry name" value="RmlC_Cupin_sf"/>
</dbReference>
<reference evidence="2 3" key="1">
    <citation type="submission" date="2019-02" db="EMBL/GenBank/DDBJ databases">
        <title>Draft Genome Sequences of Six Type Strains of the Genus Massilia.</title>
        <authorList>
            <person name="Miess H."/>
            <person name="Frediansyhah A."/>
            <person name="Gross H."/>
        </authorList>
    </citation>
    <scope>NUCLEOTIDE SEQUENCE [LARGE SCALE GENOMIC DNA]</scope>
    <source>
        <strain evidence="2 3">DSM 17473</strain>
    </source>
</reference>
<sequence length="128" mass="14426">MIFDPRDTYLHLAEDGTARQLAGDAFWQMPESEAGRYDRGWLVTAFDFDDDWPNWEMHPHGDEFVYLLSGDVELHLDREEGLVTVALSGSCAVVVPRGVWHTATVRSPSRMMFVTRGAGTQSRPVSAR</sequence>
<feature type="domain" description="Cupin type-2" evidence="1">
    <location>
        <begin position="55"/>
        <end position="113"/>
    </location>
</feature>
<dbReference type="EMBL" id="CP035913">
    <property type="protein sequence ID" value="QBE62191.1"/>
    <property type="molecule type" value="Genomic_DNA"/>
</dbReference>
<dbReference type="KEGG" id="plue:EWM63_03650"/>
<dbReference type="InterPro" id="IPR014710">
    <property type="entry name" value="RmlC-like_jellyroll"/>
</dbReference>
<name>A0A4P6KSU0_9BURK</name>
<dbReference type="OrthoDB" id="512358at2"/>
<proteinExistence type="predicted"/>
<dbReference type="InterPro" id="IPR013096">
    <property type="entry name" value="Cupin_2"/>
</dbReference>
<protein>
    <submittedName>
        <fullName evidence="2">Cupin domain-containing protein</fullName>
    </submittedName>
</protein>
<evidence type="ECO:0000259" key="1">
    <source>
        <dbReference type="Pfam" id="PF07883"/>
    </source>
</evidence>
<organism evidence="2 3">
    <name type="scientific">Pseudoduganella lutea</name>
    <dbReference type="NCBI Taxonomy" id="321985"/>
    <lineage>
        <taxon>Bacteria</taxon>
        <taxon>Pseudomonadati</taxon>
        <taxon>Pseudomonadota</taxon>
        <taxon>Betaproteobacteria</taxon>
        <taxon>Burkholderiales</taxon>
        <taxon>Oxalobacteraceae</taxon>
        <taxon>Telluria group</taxon>
        <taxon>Pseudoduganella</taxon>
    </lineage>
</organism>
<dbReference type="Pfam" id="PF07883">
    <property type="entry name" value="Cupin_2"/>
    <property type="match status" value="1"/>
</dbReference>
<dbReference type="AlphaFoldDB" id="A0A4P6KSU0"/>
<keyword evidence="3" id="KW-1185">Reference proteome</keyword>
<evidence type="ECO:0000313" key="3">
    <source>
        <dbReference type="Proteomes" id="UP000290637"/>
    </source>
</evidence>
<dbReference type="SUPFAM" id="SSF51182">
    <property type="entry name" value="RmlC-like cupins"/>
    <property type="match status" value="1"/>
</dbReference>
<gene>
    <name evidence="2" type="ORF">EWM63_03650</name>
</gene>
<accession>A0A4P6KSU0</accession>
<evidence type="ECO:0000313" key="2">
    <source>
        <dbReference type="EMBL" id="QBE62191.1"/>
    </source>
</evidence>
<dbReference type="Gene3D" id="2.60.120.10">
    <property type="entry name" value="Jelly Rolls"/>
    <property type="match status" value="1"/>
</dbReference>
<dbReference type="RefSeq" id="WP_130185328.1">
    <property type="nucleotide sequence ID" value="NZ_CP035913.1"/>
</dbReference>